<dbReference type="GO" id="GO:0022857">
    <property type="term" value="F:transmembrane transporter activity"/>
    <property type="evidence" value="ECO:0007669"/>
    <property type="project" value="InterPro"/>
</dbReference>
<proteinExistence type="predicted"/>
<dbReference type="AlphaFoldDB" id="A0A0F9M9K8"/>
<sequence length="136" mass="14685">MAMNLGNDESAMSEINVTPLVDVMLVLLTIFIVTAPLLTNAVPVNLPKATADLSMDHLEADHISVTEEGSLYFNDVEVTAEELAEKLNLAAQDVDTTVDIFADTKVEYGVVAKVMAAVQRAGIVKFTFVMEPESVK</sequence>
<name>A0A0F9M9K8_9ZZZZ</name>
<keyword evidence="6" id="KW-0653">Protein transport</keyword>
<dbReference type="GO" id="GO:0005886">
    <property type="term" value="C:plasma membrane"/>
    <property type="evidence" value="ECO:0007669"/>
    <property type="project" value="UniProtKB-SubCell"/>
</dbReference>
<keyword evidence="3" id="KW-1003">Cell membrane</keyword>
<dbReference type="Pfam" id="PF02472">
    <property type="entry name" value="ExbD"/>
    <property type="match status" value="1"/>
</dbReference>
<organism evidence="10">
    <name type="scientific">marine sediment metagenome</name>
    <dbReference type="NCBI Taxonomy" id="412755"/>
    <lineage>
        <taxon>unclassified sequences</taxon>
        <taxon>metagenomes</taxon>
        <taxon>ecological metagenomes</taxon>
    </lineage>
</organism>
<evidence type="ECO:0000256" key="1">
    <source>
        <dbReference type="ARBA" id="ARBA00004377"/>
    </source>
</evidence>
<keyword evidence="8 9" id="KW-0472">Membrane</keyword>
<evidence type="ECO:0000256" key="6">
    <source>
        <dbReference type="ARBA" id="ARBA00022927"/>
    </source>
</evidence>
<evidence type="ECO:0000256" key="2">
    <source>
        <dbReference type="ARBA" id="ARBA00022448"/>
    </source>
</evidence>
<feature type="transmembrane region" description="Helical" evidence="9">
    <location>
        <begin position="20"/>
        <end position="38"/>
    </location>
</feature>
<keyword evidence="4" id="KW-0997">Cell inner membrane</keyword>
<evidence type="ECO:0000256" key="4">
    <source>
        <dbReference type="ARBA" id="ARBA00022519"/>
    </source>
</evidence>
<accession>A0A0F9M9K8</accession>
<comment type="caution">
    <text evidence="10">The sequence shown here is derived from an EMBL/GenBank/DDBJ whole genome shotgun (WGS) entry which is preliminary data.</text>
</comment>
<evidence type="ECO:0000256" key="5">
    <source>
        <dbReference type="ARBA" id="ARBA00022692"/>
    </source>
</evidence>
<evidence type="ECO:0000313" key="10">
    <source>
        <dbReference type="EMBL" id="KKN04135.1"/>
    </source>
</evidence>
<dbReference type="InterPro" id="IPR003400">
    <property type="entry name" value="ExbD"/>
</dbReference>
<gene>
    <name evidence="10" type="ORF">LCGC14_1100570</name>
</gene>
<protein>
    <recommendedName>
        <fullName evidence="11">Biopolymer transport protein ExbD/TolR</fullName>
    </recommendedName>
</protein>
<evidence type="ECO:0000256" key="3">
    <source>
        <dbReference type="ARBA" id="ARBA00022475"/>
    </source>
</evidence>
<dbReference type="PANTHER" id="PTHR30558:SF12">
    <property type="entry name" value="BIOPOLYMER TRANSPORT PROTEIN EXBD"/>
    <property type="match status" value="1"/>
</dbReference>
<dbReference type="GO" id="GO:0015031">
    <property type="term" value="P:protein transport"/>
    <property type="evidence" value="ECO:0007669"/>
    <property type="project" value="UniProtKB-KW"/>
</dbReference>
<evidence type="ECO:0000256" key="9">
    <source>
        <dbReference type="SAM" id="Phobius"/>
    </source>
</evidence>
<evidence type="ECO:0008006" key="11">
    <source>
        <dbReference type="Google" id="ProtNLM"/>
    </source>
</evidence>
<keyword evidence="5 9" id="KW-0812">Transmembrane</keyword>
<keyword evidence="7 9" id="KW-1133">Transmembrane helix</keyword>
<evidence type="ECO:0000256" key="7">
    <source>
        <dbReference type="ARBA" id="ARBA00022989"/>
    </source>
</evidence>
<evidence type="ECO:0000256" key="8">
    <source>
        <dbReference type="ARBA" id="ARBA00023136"/>
    </source>
</evidence>
<dbReference type="EMBL" id="LAZR01004955">
    <property type="protein sequence ID" value="KKN04135.1"/>
    <property type="molecule type" value="Genomic_DNA"/>
</dbReference>
<dbReference type="PANTHER" id="PTHR30558">
    <property type="entry name" value="EXBD MEMBRANE COMPONENT OF PMF-DRIVEN MACROMOLECULE IMPORT SYSTEM"/>
    <property type="match status" value="1"/>
</dbReference>
<comment type="subcellular location">
    <subcellularLocation>
        <location evidence="1">Cell inner membrane</location>
        <topology evidence="1">Single-pass membrane protein</topology>
    </subcellularLocation>
</comment>
<keyword evidence="2" id="KW-0813">Transport</keyword>
<reference evidence="10" key="1">
    <citation type="journal article" date="2015" name="Nature">
        <title>Complex archaea that bridge the gap between prokaryotes and eukaryotes.</title>
        <authorList>
            <person name="Spang A."/>
            <person name="Saw J.H."/>
            <person name="Jorgensen S.L."/>
            <person name="Zaremba-Niedzwiedzka K."/>
            <person name="Martijn J."/>
            <person name="Lind A.E."/>
            <person name="van Eijk R."/>
            <person name="Schleper C."/>
            <person name="Guy L."/>
            <person name="Ettema T.J."/>
        </authorList>
    </citation>
    <scope>NUCLEOTIDE SEQUENCE</scope>
</reference>
<dbReference type="Gene3D" id="3.30.420.270">
    <property type="match status" value="1"/>
</dbReference>